<dbReference type="GeneID" id="9952106"/>
<sequence>VTDQEYQMIIGHSRLRRRQHLANNRRDWRSRSLTPSGSRSEHRFRTLSPVTYRHHIF</sequence>
<dbReference type="InParanoid" id="A0A1S0TIQ7"/>
<dbReference type="RefSeq" id="XP_003150168.1">
    <property type="nucleotide sequence ID" value="XM_003150120.1"/>
</dbReference>
<reference evidence="2" key="1">
    <citation type="submission" date="2012-04" db="EMBL/GenBank/DDBJ databases">
        <title>The Genome Sequence of Loa loa.</title>
        <authorList>
            <consortium name="The Broad Institute Genome Sequencing Platform"/>
            <consortium name="Broad Institute Genome Sequencing Center for Infectious Disease"/>
            <person name="Nutman T.B."/>
            <person name="Fink D.L."/>
            <person name="Russ C."/>
            <person name="Young S."/>
            <person name="Zeng Q."/>
            <person name="Gargeya S."/>
            <person name="Alvarado L."/>
            <person name="Berlin A."/>
            <person name="Chapman S.B."/>
            <person name="Chen Z."/>
            <person name="Freedman E."/>
            <person name="Gellesch M."/>
            <person name="Goldberg J."/>
            <person name="Griggs A."/>
            <person name="Gujja S."/>
            <person name="Heilman E.R."/>
            <person name="Heiman D."/>
            <person name="Howarth C."/>
            <person name="Mehta T."/>
            <person name="Neiman D."/>
            <person name="Pearson M."/>
            <person name="Roberts A."/>
            <person name="Saif S."/>
            <person name="Shea T."/>
            <person name="Shenoy N."/>
            <person name="Sisk P."/>
            <person name="Stolte C."/>
            <person name="Sykes S."/>
            <person name="White J."/>
            <person name="Yandava C."/>
            <person name="Haas B."/>
            <person name="Henn M.R."/>
            <person name="Nusbaum C."/>
            <person name="Birren B."/>
        </authorList>
    </citation>
    <scope>NUCLEOTIDE SEQUENCE [LARGE SCALE GENOMIC DNA]</scope>
</reference>
<feature type="non-terminal residue" evidence="2">
    <location>
        <position position="1"/>
    </location>
</feature>
<evidence type="ECO:0000256" key="1">
    <source>
        <dbReference type="SAM" id="MobiDB-lite"/>
    </source>
</evidence>
<feature type="region of interest" description="Disordered" evidence="1">
    <location>
        <begin position="21"/>
        <end position="42"/>
    </location>
</feature>
<dbReference type="KEGG" id="loa:LOAG_14627"/>
<proteinExistence type="predicted"/>
<accession>A0A1S0TIQ7</accession>
<name>A0A1S0TIQ7_LOALO</name>
<dbReference type="EMBL" id="JH713086">
    <property type="protein sequence ID" value="EFO13901.1"/>
    <property type="molecule type" value="Genomic_DNA"/>
</dbReference>
<evidence type="ECO:0000313" key="2">
    <source>
        <dbReference type="EMBL" id="EFO13901.1"/>
    </source>
</evidence>
<dbReference type="AlphaFoldDB" id="A0A1S0TIQ7"/>
<protein>
    <submittedName>
        <fullName evidence="2">Uncharacterized protein</fullName>
    </submittedName>
</protein>
<gene>
    <name evidence="2" type="ORF">LOAG_14627</name>
</gene>
<organism evidence="2">
    <name type="scientific">Loa loa</name>
    <name type="common">Eye worm</name>
    <name type="synonym">Filaria loa</name>
    <dbReference type="NCBI Taxonomy" id="7209"/>
    <lineage>
        <taxon>Eukaryota</taxon>
        <taxon>Metazoa</taxon>
        <taxon>Ecdysozoa</taxon>
        <taxon>Nematoda</taxon>
        <taxon>Chromadorea</taxon>
        <taxon>Rhabditida</taxon>
        <taxon>Spirurina</taxon>
        <taxon>Spiruromorpha</taxon>
        <taxon>Filarioidea</taxon>
        <taxon>Onchocercidae</taxon>
        <taxon>Loa</taxon>
    </lineage>
</organism>
<dbReference type="CTD" id="9952106"/>